<feature type="compositionally biased region" description="Low complexity" evidence="1">
    <location>
        <begin position="54"/>
        <end position="68"/>
    </location>
</feature>
<evidence type="ECO:0000313" key="2">
    <source>
        <dbReference type="EMBL" id="KAJ8364045.1"/>
    </source>
</evidence>
<feature type="compositionally biased region" description="Basic and acidic residues" evidence="1">
    <location>
        <begin position="29"/>
        <end position="47"/>
    </location>
</feature>
<evidence type="ECO:0000313" key="3">
    <source>
        <dbReference type="Proteomes" id="UP001152622"/>
    </source>
</evidence>
<accession>A0A9Q1FPZ3</accession>
<sequence length="81" mass="8807">MAFHACGVFRDERRGEPITDDAFSAASRTKADGERRGPKNRRHDTGRVKKRGPRSAPSGEASAAASDAQSRRVRGKPQLVC</sequence>
<evidence type="ECO:0000256" key="1">
    <source>
        <dbReference type="SAM" id="MobiDB-lite"/>
    </source>
</evidence>
<reference evidence="2" key="1">
    <citation type="journal article" date="2023" name="Science">
        <title>Genome structures resolve the early diversification of teleost fishes.</title>
        <authorList>
            <person name="Parey E."/>
            <person name="Louis A."/>
            <person name="Montfort J."/>
            <person name="Bouchez O."/>
            <person name="Roques C."/>
            <person name="Iampietro C."/>
            <person name="Lluch J."/>
            <person name="Castinel A."/>
            <person name="Donnadieu C."/>
            <person name="Desvignes T."/>
            <person name="Floi Bucao C."/>
            <person name="Jouanno E."/>
            <person name="Wen M."/>
            <person name="Mejri S."/>
            <person name="Dirks R."/>
            <person name="Jansen H."/>
            <person name="Henkel C."/>
            <person name="Chen W.J."/>
            <person name="Zahm M."/>
            <person name="Cabau C."/>
            <person name="Klopp C."/>
            <person name="Thompson A.W."/>
            <person name="Robinson-Rechavi M."/>
            <person name="Braasch I."/>
            <person name="Lecointre G."/>
            <person name="Bobe J."/>
            <person name="Postlethwait J.H."/>
            <person name="Berthelot C."/>
            <person name="Roest Crollius H."/>
            <person name="Guiguen Y."/>
        </authorList>
    </citation>
    <scope>NUCLEOTIDE SEQUENCE</scope>
    <source>
        <strain evidence="2">WJC10195</strain>
    </source>
</reference>
<protein>
    <submittedName>
        <fullName evidence="2">Uncharacterized protein</fullName>
    </submittedName>
</protein>
<dbReference type="EMBL" id="JAINUF010000004">
    <property type="protein sequence ID" value="KAJ8364045.1"/>
    <property type="molecule type" value="Genomic_DNA"/>
</dbReference>
<organism evidence="2 3">
    <name type="scientific">Synaphobranchus kaupii</name>
    <name type="common">Kaup's arrowtooth eel</name>
    <dbReference type="NCBI Taxonomy" id="118154"/>
    <lineage>
        <taxon>Eukaryota</taxon>
        <taxon>Metazoa</taxon>
        <taxon>Chordata</taxon>
        <taxon>Craniata</taxon>
        <taxon>Vertebrata</taxon>
        <taxon>Euteleostomi</taxon>
        <taxon>Actinopterygii</taxon>
        <taxon>Neopterygii</taxon>
        <taxon>Teleostei</taxon>
        <taxon>Anguilliformes</taxon>
        <taxon>Synaphobranchidae</taxon>
        <taxon>Synaphobranchus</taxon>
    </lineage>
</organism>
<gene>
    <name evidence="2" type="ORF">SKAU_G00128760</name>
</gene>
<proteinExistence type="predicted"/>
<comment type="caution">
    <text evidence="2">The sequence shown here is derived from an EMBL/GenBank/DDBJ whole genome shotgun (WGS) entry which is preliminary data.</text>
</comment>
<feature type="region of interest" description="Disordered" evidence="1">
    <location>
        <begin position="1"/>
        <end position="81"/>
    </location>
</feature>
<dbReference type="Proteomes" id="UP001152622">
    <property type="component" value="Chromosome 4"/>
</dbReference>
<keyword evidence="3" id="KW-1185">Reference proteome</keyword>
<dbReference type="AlphaFoldDB" id="A0A9Q1FPZ3"/>
<name>A0A9Q1FPZ3_SYNKA</name>